<evidence type="ECO:0000313" key="2">
    <source>
        <dbReference type="Proteomes" id="UP000825483"/>
    </source>
</evidence>
<evidence type="ECO:0000313" key="1">
    <source>
        <dbReference type="EMBL" id="GJG59087.1"/>
    </source>
</evidence>
<reference evidence="1" key="1">
    <citation type="journal article" date="2022" name="Int. J. Syst. Evol. Microbiol.">
        <title>Prevotella lacticifex sp. nov., isolated from the rumen of cows.</title>
        <authorList>
            <person name="Shinkai T."/>
            <person name="Ikeyama N."/>
            <person name="Kumagai M."/>
            <person name="Ohmori H."/>
            <person name="Sakamoto M."/>
            <person name="Ohkuma M."/>
            <person name="Mitsumori M."/>
        </authorList>
    </citation>
    <scope>NUCLEOTIDE SEQUENCE</scope>
    <source>
        <strain evidence="1">R5076</strain>
    </source>
</reference>
<accession>A0A9R1CAQ6</accession>
<dbReference type="AlphaFoldDB" id="A0A9R1CAQ6"/>
<gene>
    <name evidence="1" type="ORF">PRLR5076_19380</name>
</gene>
<sequence length="272" mass="31637">MEAGFCEYPNPFSQKPVHVDLTKAKCIVFWTKNPVPMLKHLKRLDDMGIKYYFQYTLNNYDDTGLEPELKCVEERIRDFQLLSERIGKEKVIFRYDPLILANGMRCAYLMRRVLEVANKVCNYTEKMVFSFADLDYQKVKLNLERKAIEVREFHDYEMETIGELLGKFGREAGVRVATCSERIDLSKYGIEHNRCVDPELILRLTDNDEEVARYLMGNSGQRNLCGCAKSVDIGIYDTCVHNCAYCYATRSVELARANYEKHLSNQQNKSII</sequence>
<keyword evidence="2" id="KW-1185">Reference proteome</keyword>
<evidence type="ECO:0008006" key="3">
    <source>
        <dbReference type="Google" id="ProtNLM"/>
    </source>
</evidence>
<protein>
    <recommendedName>
        <fullName evidence="3">DUF1848 domain-containing protein</fullName>
    </recommendedName>
</protein>
<dbReference type="InterPro" id="IPR014998">
    <property type="entry name" value="DUF1848"/>
</dbReference>
<name>A0A9R1CAQ6_9BACT</name>
<comment type="caution">
    <text evidence="1">The sequence shown here is derived from an EMBL/GenBank/DDBJ whole genome shotgun (WGS) entry which is preliminary data.</text>
</comment>
<dbReference type="Proteomes" id="UP000825483">
    <property type="component" value="Unassembled WGS sequence"/>
</dbReference>
<organism evidence="1 2">
    <name type="scientific">Prevotella lacticifex</name>
    <dbReference type="NCBI Taxonomy" id="2854755"/>
    <lineage>
        <taxon>Bacteria</taxon>
        <taxon>Pseudomonadati</taxon>
        <taxon>Bacteroidota</taxon>
        <taxon>Bacteroidia</taxon>
        <taxon>Bacteroidales</taxon>
        <taxon>Prevotellaceae</taxon>
        <taxon>Prevotella</taxon>
    </lineage>
</organism>
<dbReference type="EMBL" id="BPUB01000002">
    <property type="protein sequence ID" value="GJG59087.1"/>
    <property type="molecule type" value="Genomic_DNA"/>
</dbReference>
<proteinExistence type="predicted"/>
<dbReference type="Pfam" id="PF08902">
    <property type="entry name" value="DUF1848"/>
    <property type="match status" value="1"/>
</dbReference>